<dbReference type="GO" id="GO:0004640">
    <property type="term" value="F:phosphoribosylanthranilate isomerase activity"/>
    <property type="evidence" value="ECO:0007669"/>
    <property type="project" value="UniProtKB-UniRule"/>
</dbReference>
<keyword evidence="12" id="KW-1185">Reference proteome</keyword>
<name>A0A5C4RXJ4_PROVB</name>
<dbReference type="InterPro" id="IPR013785">
    <property type="entry name" value="Aldolase_TIM"/>
</dbReference>
<dbReference type="EMBL" id="VDCI01000009">
    <property type="protein sequence ID" value="TNJ36016.1"/>
    <property type="molecule type" value="Genomic_DNA"/>
</dbReference>
<dbReference type="SUPFAM" id="SSF51366">
    <property type="entry name" value="Ribulose-phoshate binding barrel"/>
    <property type="match status" value="1"/>
</dbReference>
<protein>
    <recommendedName>
        <fullName evidence="4 9">N-(5'-phosphoribosyl)anthranilate isomerase</fullName>
        <shortName evidence="9">PRAI</shortName>
        <ecNumber evidence="3 9">5.3.1.24</ecNumber>
    </recommendedName>
</protein>
<dbReference type="Proteomes" id="UP000309544">
    <property type="component" value="Unassembled WGS sequence"/>
</dbReference>
<dbReference type="InterPro" id="IPR011060">
    <property type="entry name" value="RibuloseP-bd_barrel"/>
</dbReference>
<evidence type="ECO:0000256" key="6">
    <source>
        <dbReference type="ARBA" id="ARBA00022822"/>
    </source>
</evidence>
<evidence type="ECO:0000256" key="2">
    <source>
        <dbReference type="ARBA" id="ARBA00004664"/>
    </source>
</evidence>
<dbReference type="Pfam" id="PF00697">
    <property type="entry name" value="PRAI"/>
    <property type="match status" value="1"/>
</dbReference>
<organism evidence="11 12">
    <name type="scientific">Prosthecochloris vibrioformis</name>
    <name type="common">Chlorobium vibrioforme</name>
    <dbReference type="NCBI Taxonomy" id="1098"/>
    <lineage>
        <taxon>Bacteria</taxon>
        <taxon>Pseudomonadati</taxon>
        <taxon>Chlorobiota</taxon>
        <taxon>Chlorobiia</taxon>
        <taxon>Chlorobiales</taxon>
        <taxon>Chlorobiaceae</taxon>
        <taxon>Prosthecochloris</taxon>
    </lineage>
</organism>
<dbReference type="CDD" id="cd00405">
    <property type="entry name" value="PRAI"/>
    <property type="match status" value="1"/>
</dbReference>
<sequence>MTRIKICGITTLRDALVCIEAGVHALGFNFSSESPRAVSPDKAHEIIRKLPPFVTAIGVFVEQSPDEVCQISQHTGLHAAQLHSERYGATETLAVITQIPVIKVFRTGPDFSVTEVLEYKRQTGVHHFLFDAYRPGQAGGTGERIKIETAKAIFSSTSATGPSILAGGLKPDNIEEAIRTLRPYAVDTASGVELAPGQKDPARIQAFTAAVRRADTMA</sequence>
<evidence type="ECO:0000256" key="7">
    <source>
        <dbReference type="ARBA" id="ARBA00023141"/>
    </source>
</evidence>
<keyword evidence="7 9" id="KW-0057">Aromatic amino acid biosynthesis</keyword>
<dbReference type="InterPro" id="IPR001240">
    <property type="entry name" value="PRAI_dom"/>
</dbReference>
<proteinExistence type="inferred from homology"/>
<evidence type="ECO:0000256" key="9">
    <source>
        <dbReference type="HAMAP-Rule" id="MF_00135"/>
    </source>
</evidence>
<dbReference type="PANTHER" id="PTHR42894:SF1">
    <property type="entry name" value="N-(5'-PHOSPHORIBOSYL)ANTHRANILATE ISOMERASE"/>
    <property type="match status" value="1"/>
</dbReference>
<dbReference type="UniPathway" id="UPA00035">
    <property type="reaction ID" value="UER00042"/>
</dbReference>
<comment type="catalytic activity">
    <reaction evidence="1 9">
        <text>N-(5-phospho-beta-D-ribosyl)anthranilate = 1-(2-carboxyphenylamino)-1-deoxy-D-ribulose 5-phosphate</text>
        <dbReference type="Rhea" id="RHEA:21540"/>
        <dbReference type="ChEBI" id="CHEBI:18277"/>
        <dbReference type="ChEBI" id="CHEBI:58613"/>
        <dbReference type="EC" id="5.3.1.24"/>
    </reaction>
</comment>
<evidence type="ECO:0000259" key="10">
    <source>
        <dbReference type="Pfam" id="PF00697"/>
    </source>
</evidence>
<dbReference type="HAMAP" id="MF_00135">
    <property type="entry name" value="PRAI"/>
    <property type="match status" value="1"/>
</dbReference>
<keyword evidence="8 9" id="KW-0413">Isomerase</keyword>
<evidence type="ECO:0000256" key="8">
    <source>
        <dbReference type="ARBA" id="ARBA00023235"/>
    </source>
</evidence>
<accession>A0A5C4RXJ4</accession>
<reference evidence="11 12" key="1">
    <citation type="submission" date="2019-05" db="EMBL/GenBank/DDBJ databases">
        <title>Draft Whole-Genome sequence of the green sulfur bacterium Prosthecochloris vibrioformis DSM 260.</title>
        <authorList>
            <person name="Meyer T.E."/>
            <person name="Kyndt J.A."/>
        </authorList>
    </citation>
    <scope>NUCLEOTIDE SEQUENCE [LARGE SCALE GENOMIC DNA]</scope>
    <source>
        <strain evidence="11 12">DSM 260</strain>
    </source>
</reference>
<evidence type="ECO:0000256" key="5">
    <source>
        <dbReference type="ARBA" id="ARBA00022605"/>
    </source>
</evidence>
<comment type="caution">
    <text evidence="11">The sequence shown here is derived from an EMBL/GenBank/DDBJ whole genome shotgun (WGS) entry which is preliminary data.</text>
</comment>
<evidence type="ECO:0000313" key="12">
    <source>
        <dbReference type="Proteomes" id="UP000309544"/>
    </source>
</evidence>
<dbReference type="GO" id="GO:0000162">
    <property type="term" value="P:L-tryptophan biosynthetic process"/>
    <property type="evidence" value="ECO:0007669"/>
    <property type="project" value="UniProtKB-UniRule"/>
</dbReference>
<evidence type="ECO:0000313" key="11">
    <source>
        <dbReference type="EMBL" id="TNJ36016.1"/>
    </source>
</evidence>
<dbReference type="RefSeq" id="WP_068867452.1">
    <property type="nucleotide sequence ID" value="NZ_VDCI01000009.1"/>
</dbReference>
<keyword evidence="5 9" id="KW-0028">Amino-acid biosynthesis</keyword>
<keyword evidence="6 9" id="KW-0822">Tryptophan biosynthesis</keyword>
<dbReference type="AlphaFoldDB" id="A0A5C4RXJ4"/>
<comment type="similarity">
    <text evidence="9">Belongs to the TrpF family.</text>
</comment>
<dbReference type="PANTHER" id="PTHR42894">
    <property type="entry name" value="N-(5'-PHOSPHORIBOSYL)ANTHRANILATE ISOMERASE"/>
    <property type="match status" value="1"/>
</dbReference>
<evidence type="ECO:0000256" key="3">
    <source>
        <dbReference type="ARBA" id="ARBA00012572"/>
    </source>
</evidence>
<feature type="domain" description="N-(5'phosphoribosyl) anthranilate isomerase (PRAI)" evidence="10">
    <location>
        <begin position="4"/>
        <end position="208"/>
    </location>
</feature>
<comment type="pathway">
    <text evidence="2 9">Amino-acid biosynthesis; L-tryptophan biosynthesis; L-tryptophan from chorismate: step 3/5.</text>
</comment>
<dbReference type="InterPro" id="IPR044643">
    <property type="entry name" value="TrpF_fam"/>
</dbReference>
<gene>
    <name evidence="9" type="primary">trpF</name>
    <name evidence="11" type="ORF">FGF68_09225</name>
</gene>
<dbReference type="EC" id="5.3.1.24" evidence="3 9"/>
<evidence type="ECO:0000256" key="4">
    <source>
        <dbReference type="ARBA" id="ARBA00022272"/>
    </source>
</evidence>
<evidence type="ECO:0000256" key="1">
    <source>
        <dbReference type="ARBA" id="ARBA00001164"/>
    </source>
</evidence>
<dbReference type="Gene3D" id="3.20.20.70">
    <property type="entry name" value="Aldolase class I"/>
    <property type="match status" value="1"/>
</dbReference>